<accession>A0AAE4R0Y2</accession>
<comment type="caution">
    <text evidence="3">The sequence shown here is derived from an EMBL/GenBank/DDBJ whole genome shotgun (WGS) entry which is preliminary data.</text>
</comment>
<keyword evidence="1" id="KW-0175">Coiled coil</keyword>
<dbReference type="Proteomes" id="UP001185873">
    <property type="component" value="Unassembled WGS sequence"/>
</dbReference>
<feature type="coiled-coil region" evidence="1">
    <location>
        <begin position="110"/>
        <end position="144"/>
    </location>
</feature>
<proteinExistence type="predicted"/>
<dbReference type="AlphaFoldDB" id="A0AAE4R0Y2"/>
<feature type="region of interest" description="Disordered" evidence="2">
    <location>
        <begin position="87"/>
        <end position="106"/>
    </location>
</feature>
<evidence type="ECO:0000256" key="2">
    <source>
        <dbReference type="SAM" id="MobiDB-lite"/>
    </source>
</evidence>
<protein>
    <submittedName>
        <fullName evidence="3">Uncharacterized protein</fullName>
    </submittedName>
</protein>
<sequence length="207" mass="22199">MTETTRPAAAGVFIVRDPDVCAALEQLLEPHRTEPAPAPADTSSSQIAALVADAAAVAAELTCDPTATYESVGQMLEHVDARARLTGEAAGREQATAEGREWSEAMDDRVRRAESAVAHSERELDQTRGQLQDALARIAELEARPGTRRPTVSALRLKDQAAFSDLARRMETNALSQPKVRAEVLRIAAKGIRDEIAAVYGGEEKAS</sequence>
<dbReference type="RefSeq" id="WP_069388715.1">
    <property type="nucleotide sequence ID" value="NZ_JAWLKJ010000003.1"/>
</dbReference>
<gene>
    <name evidence="3" type="ORF">R3P82_14015</name>
</gene>
<dbReference type="GeneID" id="36309183"/>
<evidence type="ECO:0000256" key="1">
    <source>
        <dbReference type="SAM" id="Coils"/>
    </source>
</evidence>
<name>A0AAE4R0Y2_9ACTN</name>
<reference evidence="3" key="1">
    <citation type="submission" date="2023-10" db="EMBL/GenBank/DDBJ databases">
        <title>Development of a sustainable strategy for remediation of hydrocarbon-contaminated territories based on the waste exchange concept.</title>
        <authorList>
            <person name="Krivoruchko A."/>
        </authorList>
    </citation>
    <scope>NUCLEOTIDE SEQUENCE</scope>
    <source>
        <strain evidence="3">IEGM 1175</strain>
    </source>
</reference>
<dbReference type="EMBL" id="JAWLKJ010000003">
    <property type="protein sequence ID" value="MDV6300218.1"/>
    <property type="molecule type" value="Genomic_DNA"/>
</dbReference>
<evidence type="ECO:0000313" key="3">
    <source>
        <dbReference type="EMBL" id="MDV6300218.1"/>
    </source>
</evidence>
<evidence type="ECO:0000313" key="4">
    <source>
        <dbReference type="Proteomes" id="UP001185873"/>
    </source>
</evidence>
<organism evidence="3 4">
    <name type="scientific">Dietzia maris</name>
    <dbReference type="NCBI Taxonomy" id="37915"/>
    <lineage>
        <taxon>Bacteria</taxon>
        <taxon>Bacillati</taxon>
        <taxon>Actinomycetota</taxon>
        <taxon>Actinomycetes</taxon>
        <taxon>Mycobacteriales</taxon>
        <taxon>Dietziaceae</taxon>
        <taxon>Dietzia</taxon>
    </lineage>
</organism>